<gene>
    <name evidence="2" type="ORF">X777_03918</name>
</gene>
<dbReference type="EMBL" id="KK107177">
    <property type="protein sequence ID" value="EZA56073.1"/>
    <property type="molecule type" value="Genomic_DNA"/>
</dbReference>
<organism evidence="2 3">
    <name type="scientific">Ooceraea biroi</name>
    <name type="common">Clonal raider ant</name>
    <name type="synonym">Cerapachys biroi</name>
    <dbReference type="NCBI Taxonomy" id="2015173"/>
    <lineage>
        <taxon>Eukaryota</taxon>
        <taxon>Metazoa</taxon>
        <taxon>Ecdysozoa</taxon>
        <taxon>Arthropoda</taxon>
        <taxon>Hexapoda</taxon>
        <taxon>Insecta</taxon>
        <taxon>Pterygota</taxon>
        <taxon>Neoptera</taxon>
        <taxon>Endopterygota</taxon>
        <taxon>Hymenoptera</taxon>
        <taxon>Apocrita</taxon>
        <taxon>Aculeata</taxon>
        <taxon>Formicoidea</taxon>
        <taxon>Formicidae</taxon>
        <taxon>Dorylinae</taxon>
        <taxon>Ooceraea</taxon>
    </lineage>
</organism>
<accession>A0A026WJA3</accession>
<evidence type="ECO:0000259" key="1">
    <source>
        <dbReference type="Pfam" id="PF16087"/>
    </source>
</evidence>
<dbReference type="OrthoDB" id="7699088at2759"/>
<dbReference type="Pfam" id="PF16087">
    <property type="entry name" value="DUF4817"/>
    <property type="match status" value="1"/>
</dbReference>
<dbReference type="OMA" id="NTHATFI"/>
<dbReference type="PANTHER" id="PTHR47326:SF1">
    <property type="entry name" value="HTH PSQ-TYPE DOMAIN-CONTAINING PROTEIN"/>
    <property type="match status" value="1"/>
</dbReference>
<dbReference type="GO" id="GO:0003676">
    <property type="term" value="F:nucleic acid binding"/>
    <property type="evidence" value="ECO:0007669"/>
    <property type="project" value="InterPro"/>
</dbReference>
<dbReference type="AlphaFoldDB" id="A0A026WJA3"/>
<keyword evidence="3" id="KW-1185">Reference proteome</keyword>
<dbReference type="PANTHER" id="PTHR47326">
    <property type="entry name" value="TRANSPOSABLE ELEMENT TC3 TRANSPOSASE-LIKE PROTEIN"/>
    <property type="match status" value="1"/>
</dbReference>
<evidence type="ECO:0000313" key="2">
    <source>
        <dbReference type="EMBL" id="EZA56073.1"/>
    </source>
</evidence>
<evidence type="ECO:0000313" key="3">
    <source>
        <dbReference type="Proteomes" id="UP000053097"/>
    </source>
</evidence>
<reference evidence="2 3" key="1">
    <citation type="journal article" date="2014" name="Curr. Biol.">
        <title>The genome of the clonal raider ant Cerapachys biroi.</title>
        <authorList>
            <person name="Oxley P.R."/>
            <person name="Ji L."/>
            <person name="Fetter-Pruneda I."/>
            <person name="McKenzie S.K."/>
            <person name="Li C."/>
            <person name="Hu H."/>
            <person name="Zhang G."/>
            <person name="Kronauer D.J."/>
        </authorList>
    </citation>
    <scope>NUCLEOTIDE SEQUENCE [LARGE SCALE GENOMIC DNA]</scope>
</reference>
<name>A0A026WJA3_OOCBI</name>
<dbReference type="Gene3D" id="3.30.420.10">
    <property type="entry name" value="Ribonuclease H-like superfamily/Ribonuclease H"/>
    <property type="match status" value="1"/>
</dbReference>
<dbReference type="InterPro" id="IPR032135">
    <property type="entry name" value="DUF4817"/>
</dbReference>
<sequence length="290" mass="34009">MPGERFSSVELTDIHFIYGLADGNAYAAVRLYQERFPDRRIPDSHTFTRIHQRLRENGACYVANHDAERNRDVRVPVLEEEILHRIEETPSTSTRVISRDLQVSHMAVWRVLREQLLSPYHIQRVQALLPTDFEPRIRFCQWFLDTCIENPEFTSVVLFTDEAKFSREAITNFHNNHIWTDVNPHAIIERRHQQTFSLNVCAGIIGDRLLSPVFLPNILNGDNYLNFLRDDLPLDIRQHLYFMHDGAPAHYRVTVREVLNETFPNRWISRGGSMPWPARSPDCNPCDFYL</sequence>
<protein>
    <recommendedName>
        <fullName evidence="1">DUF4817 domain-containing protein</fullName>
    </recommendedName>
</protein>
<dbReference type="InterPro" id="IPR036397">
    <property type="entry name" value="RNaseH_sf"/>
</dbReference>
<proteinExistence type="predicted"/>
<dbReference type="Proteomes" id="UP000053097">
    <property type="component" value="Unassembled WGS sequence"/>
</dbReference>
<feature type="domain" description="DUF4817" evidence="1">
    <location>
        <begin position="17"/>
        <end position="59"/>
    </location>
</feature>